<dbReference type="AlphaFoldDB" id="A0A1E8EZG2"/>
<organism evidence="1 2">
    <name type="scientific">Clostridium acetireducens DSM 10703</name>
    <dbReference type="NCBI Taxonomy" id="1121290"/>
    <lineage>
        <taxon>Bacteria</taxon>
        <taxon>Bacillati</taxon>
        <taxon>Bacillota</taxon>
        <taxon>Clostridia</taxon>
        <taxon>Eubacteriales</taxon>
        <taxon>Clostridiaceae</taxon>
        <taxon>Clostridium</taxon>
    </lineage>
</organism>
<sequence>MLPIIYITTNKNKSIYKSNNIFTKIKDRFSINLEEEIFIEKFNLNIFNICIPQNINKQSYLRNISIAKNFVKNKKAILAPKIYRKFDYNLFNDFQKRLFAFSVVKSLQLILRLKNKSIRNSYITVYDSSDNVNKCIIQELCKHCKCIILLSKKLNNMFQLREDIIKKYGVACIITSNKEYAFNNCDFIIASRDVSFLYKDIPIWHINNLHISNNFNRIYIDDVTYSWNIDNNIFSIELLGAILSQFNNNENIENCLKENKICLNEIKFNNKILNF</sequence>
<evidence type="ECO:0000313" key="2">
    <source>
        <dbReference type="Proteomes" id="UP000175744"/>
    </source>
</evidence>
<proteinExistence type="predicted"/>
<dbReference type="STRING" id="1121290.CLAOCE_08920"/>
<dbReference type="EMBL" id="LZFO01000010">
    <property type="protein sequence ID" value="OFI06557.1"/>
    <property type="molecule type" value="Genomic_DNA"/>
</dbReference>
<protein>
    <submittedName>
        <fullName evidence="1">Uncharacterized protein</fullName>
    </submittedName>
</protein>
<dbReference type="RefSeq" id="WP_070109844.1">
    <property type="nucleotide sequence ID" value="NZ_LZFO01000010.1"/>
</dbReference>
<keyword evidence="2" id="KW-1185">Reference proteome</keyword>
<dbReference type="OrthoDB" id="1888745at2"/>
<evidence type="ECO:0000313" key="1">
    <source>
        <dbReference type="EMBL" id="OFI06557.1"/>
    </source>
</evidence>
<comment type="caution">
    <text evidence="1">The sequence shown here is derived from an EMBL/GenBank/DDBJ whole genome shotgun (WGS) entry which is preliminary data.</text>
</comment>
<gene>
    <name evidence="1" type="ORF">CLOACE_08920</name>
</gene>
<dbReference type="Proteomes" id="UP000175744">
    <property type="component" value="Unassembled WGS sequence"/>
</dbReference>
<accession>A0A1E8EZG2</accession>
<name>A0A1E8EZG2_9CLOT</name>
<reference evidence="1 2" key="1">
    <citation type="submission" date="2016-06" db="EMBL/GenBank/DDBJ databases">
        <title>Genome sequence of Clostridium acetireducens DSM 10703.</title>
        <authorList>
            <person name="Poehlein A."/>
            <person name="Fluechter S."/>
            <person name="Duerre P."/>
            <person name="Daniel R."/>
        </authorList>
    </citation>
    <scope>NUCLEOTIDE SEQUENCE [LARGE SCALE GENOMIC DNA]</scope>
    <source>
        <strain evidence="1 2">DSM 10703</strain>
    </source>
</reference>